<accession>A0A9Q0S9P5</accession>
<evidence type="ECO:0000313" key="1">
    <source>
        <dbReference type="EMBL" id="KAJ6648475.1"/>
    </source>
</evidence>
<dbReference type="EMBL" id="WJQU01000001">
    <property type="protein sequence ID" value="KAJ6648475.1"/>
    <property type="molecule type" value="Genomic_DNA"/>
</dbReference>
<keyword evidence="2" id="KW-1185">Reference proteome</keyword>
<proteinExistence type="predicted"/>
<reference evidence="1" key="1">
    <citation type="submission" date="2022-07" db="EMBL/GenBank/DDBJ databases">
        <authorList>
            <person name="Trinca V."/>
            <person name="Uliana J.V.C."/>
            <person name="Torres T.T."/>
            <person name="Ward R.J."/>
            <person name="Monesi N."/>
        </authorList>
    </citation>
    <scope>NUCLEOTIDE SEQUENCE</scope>
    <source>
        <strain evidence="1">HSMRA1968</strain>
        <tissue evidence="1">Whole embryos</tissue>
    </source>
</reference>
<name>A0A9Q0S9P5_9DIPT</name>
<gene>
    <name evidence="1" type="ORF">Bhyg_03705</name>
</gene>
<evidence type="ECO:0000313" key="2">
    <source>
        <dbReference type="Proteomes" id="UP001151699"/>
    </source>
</evidence>
<dbReference type="AlphaFoldDB" id="A0A9Q0S9P5"/>
<comment type="caution">
    <text evidence="1">The sequence shown here is derived from an EMBL/GenBank/DDBJ whole genome shotgun (WGS) entry which is preliminary data.</text>
</comment>
<dbReference type="OrthoDB" id="10071381at2759"/>
<dbReference type="Proteomes" id="UP001151699">
    <property type="component" value="Chromosome A"/>
</dbReference>
<sequence length="59" mass="6495">MNEILQSSKKRLSAATAFYSVIELNSARVGLVNIIKCSNSNTILNITKSSKLIELQQIV</sequence>
<protein>
    <submittedName>
        <fullName evidence="1">Uncharacterized protein</fullName>
    </submittedName>
</protein>
<organism evidence="1 2">
    <name type="scientific">Pseudolycoriella hygida</name>
    <dbReference type="NCBI Taxonomy" id="35572"/>
    <lineage>
        <taxon>Eukaryota</taxon>
        <taxon>Metazoa</taxon>
        <taxon>Ecdysozoa</taxon>
        <taxon>Arthropoda</taxon>
        <taxon>Hexapoda</taxon>
        <taxon>Insecta</taxon>
        <taxon>Pterygota</taxon>
        <taxon>Neoptera</taxon>
        <taxon>Endopterygota</taxon>
        <taxon>Diptera</taxon>
        <taxon>Nematocera</taxon>
        <taxon>Sciaroidea</taxon>
        <taxon>Sciaridae</taxon>
        <taxon>Pseudolycoriella</taxon>
    </lineage>
</organism>